<dbReference type="Pfam" id="PF00005">
    <property type="entry name" value="ABC_tran"/>
    <property type="match status" value="1"/>
</dbReference>
<keyword evidence="2" id="KW-0813">Transport</keyword>
<dbReference type="OrthoDB" id="9778870at2"/>
<dbReference type="EMBL" id="SMAO01000003">
    <property type="protein sequence ID" value="TCT22183.1"/>
    <property type="molecule type" value="Genomic_DNA"/>
</dbReference>
<keyword evidence="3" id="KW-0547">Nucleotide-binding</keyword>
<dbReference type="Proteomes" id="UP000295717">
    <property type="component" value="Unassembled WGS sequence"/>
</dbReference>
<dbReference type="CDD" id="cd03220">
    <property type="entry name" value="ABC_KpsT_Wzt"/>
    <property type="match status" value="1"/>
</dbReference>
<dbReference type="AlphaFoldDB" id="A0A4R3N506"/>
<dbReference type="PROSITE" id="PS50893">
    <property type="entry name" value="ABC_TRANSPORTER_2"/>
    <property type="match status" value="1"/>
</dbReference>
<comment type="caution">
    <text evidence="6">The sequence shown here is derived from an EMBL/GenBank/DDBJ whole genome shotgun (WGS) entry which is preliminary data.</text>
</comment>
<organism evidence="6 7">
    <name type="scientific">Thiobaca trueperi</name>
    <dbReference type="NCBI Taxonomy" id="127458"/>
    <lineage>
        <taxon>Bacteria</taxon>
        <taxon>Pseudomonadati</taxon>
        <taxon>Pseudomonadota</taxon>
        <taxon>Gammaproteobacteria</taxon>
        <taxon>Chromatiales</taxon>
        <taxon>Chromatiaceae</taxon>
        <taxon>Thiobaca</taxon>
    </lineage>
</organism>
<feature type="domain" description="ABC transporter" evidence="5">
    <location>
        <begin position="36"/>
        <end position="251"/>
    </location>
</feature>
<keyword evidence="7" id="KW-1185">Reference proteome</keyword>
<name>A0A4R3N506_9GAMM</name>
<evidence type="ECO:0000259" key="5">
    <source>
        <dbReference type="PROSITE" id="PS50893"/>
    </source>
</evidence>
<dbReference type="GO" id="GO:0140359">
    <property type="term" value="F:ABC-type transporter activity"/>
    <property type="evidence" value="ECO:0007669"/>
    <property type="project" value="InterPro"/>
</dbReference>
<reference evidence="6 7" key="1">
    <citation type="submission" date="2019-03" db="EMBL/GenBank/DDBJ databases">
        <title>Genomic Encyclopedia of Type Strains, Phase IV (KMG-IV): sequencing the most valuable type-strain genomes for metagenomic binning, comparative biology and taxonomic classification.</title>
        <authorList>
            <person name="Goeker M."/>
        </authorList>
    </citation>
    <scope>NUCLEOTIDE SEQUENCE [LARGE SCALE GENOMIC DNA]</scope>
    <source>
        <strain evidence="6 7">DSM 13587</strain>
    </source>
</reference>
<dbReference type="PANTHER" id="PTHR46743:SF2">
    <property type="entry name" value="TEICHOIC ACIDS EXPORT ATP-BINDING PROTEIN TAGH"/>
    <property type="match status" value="1"/>
</dbReference>
<gene>
    <name evidence="6" type="ORF">EDC35_103282</name>
</gene>
<evidence type="ECO:0000256" key="4">
    <source>
        <dbReference type="ARBA" id="ARBA00022840"/>
    </source>
</evidence>
<proteinExistence type="inferred from homology"/>
<dbReference type="InterPro" id="IPR017871">
    <property type="entry name" value="ABC_transporter-like_CS"/>
</dbReference>
<keyword evidence="4 6" id="KW-0067">ATP-binding</keyword>
<dbReference type="InterPro" id="IPR003593">
    <property type="entry name" value="AAA+_ATPase"/>
</dbReference>
<accession>A0A4R3N506</accession>
<dbReference type="Gene3D" id="3.40.50.300">
    <property type="entry name" value="P-loop containing nucleotide triphosphate hydrolases"/>
    <property type="match status" value="1"/>
</dbReference>
<protein>
    <submittedName>
        <fullName evidence="6">ABC-2 type transport system ATP-binding protein/lipopolysaccharide transport system ATP-binding protein</fullName>
    </submittedName>
</protein>
<dbReference type="PANTHER" id="PTHR46743">
    <property type="entry name" value="TEICHOIC ACIDS EXPORT ATP-BINDING PROTEIN TAGH"/>
    <property type="match status" value="1"/>
</dbReference>
<evidence type="ECO:0000256" key="1">
    <source>
        <dbReference type="ARBA" id="ARBA00005417"/>
    </source>
</evidence>
<dbReference type="GO" id="GO:0016887">
    <property type="term" value="F:ATP hydrolysis activity"/>
    <property type="evidence" value="ECO:0007669"/>
    <property type="project" value="InterPro"/>
</dbReference>
<dbReference type="GO" id="GO:0016020">
    <property type="term" value="C:membrane"/>
    <property type="evidence" value="ECO:0007669"/>
    <property type="project" value="InterPro"/>
</dbReference>
<evidence type="ECO:0000313" key="6">
    <source>
        <dbReference type="EMBL" id="TCT22183.1"/>
    </source>
</evidence>
<dbReference type="InterPro" id="IPR050683">
    <property type="entry name" value="Bact_Polysacc_Export_ATP-bd"/>
</dbReference>
<dbReference type="RefSeq" id="WP_132976582.1">
    <property type="nucleotide sequence ID" value="NZ_SMAO01000003.1"/>
</dbReference>
<comment type="similarity">
    <text evidence="1">Belongs to the ABC transporter superfamily.</text>
</comment>
<dbReference type="InterPro" id="IPR015860">
    <property type="entry name" value="ABC_transpr_TagH-like"/>
</dbReference>
<evidence type="ECO:0000256" key="3">
    <source>
        <dbReference type="ARBA" id="ARBA00022741"/>
    </source>
</evidence>
<dbReference type="InterPro" id="IPR027417">
    <property type="entry name" value="P-loop_NTPase"/>
</dbReference>
<evidence type="ECO:0000313" key="7">
    <source>
        <dbReference type="Proteomes" id="UP000295717"/>
    </source>
</evidence>
<dbReference type="SUPFAM" id="SSF52540">
    <property type="entry name" value="P-loop containing nucleoside triphosphate hydrolases"/>
    <property type="match status" value="1"/>
</dbReference>
<dbReference type="SMART" id="SM00382">
    <property type="entry name" value="AAA"/>
    <property type="match status" value="1"/>
</dbReference>
<sequence length="251" mass="27309">MASITLENVSVSFPVYSASTRSLKNRLIQSATGGQIRADATSQRISVVQALQDINLSLQSGDRIGLVGHNGAGKTTLLRVLGGIYEPNSGRVAVKGSTVPLFDISLGMDQESTGYENIILRGLFLGLTRQQIKARMDEIADFTELGDFLSLPIRTYSAGMQMRLAFAVSTSVVPDILLLDEGIGAGDAAFLNKARERLQRFTERVSIIVLSSHSDELISNMCSKAVLMEHGRILCYGPTDEVLERYRVLRG</sequence>
<evidence type="ECO:0000256" key="2">
    <source>
        <dbReference type="ARBA" id="ARBA00022448"/>
    </source>
</evidence>
<dbReference type="InterPro" id="IPR003439">
    <property type="entry name" value="ABC_transporter-like_ATP-bd"/>
</dbReference>
<dbReference type="GO" id="GO:0005524">
    <property type="term" value="F:ATP binding"/>
    <property type="evidence" value="ECO:0007669"/>
    <property type="project" value="UniProtKB-KW"/>
</dbReference>
<dbReference type="PROSITE" id="PS00211">
    <property type="entry name" value="ABC_TRANSPORTER_1"/>
    <property type="match status" value="1"/>
</dbReference>